<evidence type="ECO:0000313" key="2">
    <source>
        <dbReference type="EMBL" id="TWI76799.1"/>
    </source>
</evidence>
<dbReference type="Gene3D" id="3.30.110.40">
    <property type="entry name" value="TusA-like domain"/>
    <property type="match status" value="1"/>
</dbReference>
<dbReference type="InterPro" id="IPR003787">
    <property type="entry name" value="Sulphur_relay_DsrE/F-like"/>
</dbReference>
<organism evidence="2 3">
    <name type="scientific">Desulfobotulus alkaliphilus</name>
    <dbReference type="NCBI Taxonomy" id="622671"/>
    <lineage>
        <taxon>Bacteria</taxon>
        <taxon>Pseudomonadati</taxon>
        <taxon>Thermodesulfobacteriota</taxon>
        <taxon>Desulfobacteria</taxon>
        <taxon>Desulfobacterales</taxon>
        <taxon>Desulfobacteraceae</taxon>
        <taxon>Desulfobotulus</taxon>
    </lineage>
</organism>
<dbReference type="OrthoDB" id="9801500at2"/>
<dbReference type="InterPro" id="IPR019870">
    <property type="entry name" value="Se_metab_YedF"/>
</dbReference>
<accession>A0A562S619</accession>
<feature type="domain" description="UPF0033" evidence="1">
    <location>
        <begin position="2"/>
        <end position="62"/>
    </location>
</feature>
<protein>
    <submittedName>
        <fullName evidence="2">Selenium metabolism protein YedF</fullName>
    </submittedName>
</protein>
<dbReference type="InterPro" id="IPR036868">
    <property type="entry name" value="TusA-like_sf"/>
</dbReference>
<gene>
    <name evidence="2" type="ORF">LZ24_00421</name>
</gene>
<keyword evidence="3" id="KW-1185">Reference proteome</keyword>
<sequence>MKELDCRGQACPQPVLITRSFLVDHKDAGDFCIRVDNRAAAENVKRFLENSGFGCVLEEAGSDFLIVSRSGMPEGLPQEKMPEKQDGGKRKILVMLTTDRIGEGDAVLGAALMKNFILTLKELGEDLWRLVCLNGGVRLALKDSPVLPALRELEDEGVDVLVCGTCLEHYGLTEKKAVGSTTNMLDIVTGCGVADKVISF</sequence>
<evidence type="ECO:0000313" key="3">
    <source>
        <dbReference type="Proteomes" id="UP000318307"/>
    </source>
</evidence>
<dbReference type="EMBL" id="VLLC01000002">
    <property type="protein sequence ID" value="TWI76799.1"/>
    <property type="molecule type" value="Genomic_DNA"/>
</dbReference>
<comment type="caution">
    <text evidence="2">The sequence shown here is derived from an EMBL/GenBank/DDBJ whole genome shotgun (WGS) entry which is preliminary data.</text>
</comment>
<reference evidence="2 3" key="1">
    <citation type="submission" date="2019-07" db="EMBL/GenBank/DDBJ databases">
        <title>Genome sequencing of 100 strains of the haloalkaliphilic chemolithoautotrophic sulfur-oxidizing bacterium Thioalkalivibrio.</title>
        <authorList>
            <person name="Muyzer G."/>
        </authorList>
    </citation>
    <scope>NUCLEOTIDE SEQUENCE [LARGE SCALE GENOMIC DNA]</scope>
    <source>
        <strain evidence="2 3">ASO4-4</strain>
    </source>
</reference>
<dbReference type="Pfam" id="PF02635">
    <property type="entry name" value="DsrE"/>
    <property type="match status" value="1"/>
</dbReference>
<dbReference type="SUPFAM" id="SSF64307">
    <property type="entry name" value="SirA-like"/>
    <property type="match status" value="1"/>
</dbReference>
<dbReference type="Pfam" id="PF01206">
    <property type="entry name" value="TusA"/>
    <property type="match status" value="1"/>
</dbReference>
<dbReference type="Gene3D" id="3.40.1260.10">
    <property type="entry name" value="DsrEFH-like"/>
    <property type="match status" value="1"/>
</dbReference>
<evidence type="ECO:0000259" key="1">
    <source>
        <dbReference type="Pfam" id="PF01206"/>
    </source>
</evidence>
<dbReference type="SUPFAM" id="SSF75169">
    <property type="entry name" value="DsrEFH-like"/>
    <property type="match status" value="1"/>
</dbReference>
<dbReference type="AlphaFoldDB" id="A0A562S619"/>
<name>A0A562S619_9BACT</name>
<dbReference type="InterPro" id="IPR027396">
    <property type="entry name" value="DsrEFH-like"/>
</dbReference>
<dbReference type="InterPro" id="IPR001455">
    <property type="entry name" value="TusA-like"/>
</dbReference>
<dbReference type="RefSeq" id="WP_144681838.1">
    <property type="nucleotide sequence ID" value="NZ_VLLC01000002.1"/>
</dbReference>
<proteinExistence type="predicted"/>
<dbReference type="NCBIfam" id="TIGR03527">
    <property type="entry name" value="selenium_YedF"/>
    <property type="match status" value="1"/>
</dbReference>
<dbReference type="Proteomes" id="UP000318307">
    <property type="component" value="Unassembled WGS sequence"/>
</dbReference>